<dbReference type="Pfam" id="PF07676">
    <property type="entry name" value="PD40"/>
    <property type="match status" value="2"/>
</dbReference>
<dbReference type="SUPFAM" id="SSF82171">
    <property type="entry name" value="DPP6 N-terminal domain-like"/>
    <property type="match status" value="1"/>
</dbReference>
<dbReference type="InterPro" id="IPR011042">
    <property type="entry name" value="6-blade_b-propeller_TolB-like"/>
</dbReference>
<dbReference type="InterPro" id="IPR000184">
    <property type="entry name" value="Bac_surfAg_D15"/>
</dbReference>
<dbReference type="EMBL" id="JABDJR010000182">
    <property type="protein sequence ID" value="NNF06074.1"/>
    <property type="molecule type" value="Genomic_DNA"/>
</dbReference>
<dbReference type="AlphaFoldDB" id="A0A7Y2E6E1"/>
<dbReference type="InterPro" id="IPR002469">
    <property type="entry name" value="Peptidase_S9B_N"/>
</dbReference>
<feature type="non-terminal residue" evidence="7">
    <location>
        <position position="1"/>
    </location>
</feature>
<evidence type="ECO:0000313" key="8">
    <source>
        <dbReference type="Proteomes" id="UP000547674"/>
    </source>
</evidence>
<dbReference type="InterPro" id="IPR011659">
    <property type="entry name" value="WD40"/>
</dbReference>
<evidence type="ECO:0000259" key="6">
    <source>
        <dbReference type="Pfam" id="PF01103"/>
    </source>
</evidence>
<dbReference type="Pfam" id="PF01103">
    <property type="entry name" value="Omp85"/>
    <property type="match status" value="1"/>
</dbReference>
<keyword evidence="3" id="KW-0472">Membrane</keyword>
<organism evidence="7 8">
    <name type="scientific">Eiseniibacteriota bacterium</name>
    <dbReference type="NCBI Taxonomy" id="2212470"/>
    <lineage>
        <taxon>Bacteria</taxon>
        <taxon>Candidatus Eiseniibacteriota</taxon>
    </lineage>
</organism>
<feature type="domain" description="Dipeptidylpeptidase IV N-terminal" evidence="5">
    <location>
        <begin position="221"/>
        <end position="318"/>
    </location>
</feature>
<comment type="caution">
    <text evidence="7">The sequence shown here is derived from an EMBL/GenBank/DDBJ whole genome shotgun (WGS) entry which is preliminary data.</text>
</comment>
<proteinExistence type="inferred from homology"/>
<gene>
    <name evidence="7" type="ORF">HKN21_04885</name>
</gene>
<dbReference type="GO" id="GO:0006508">
    <property type="term" value="P:proteolysis"/>
    <property type="evidence" value="ECO:0007669"/>
    <property type="project" value="InterPro"/>
</dbReference>
<evidence type="ECO:0000256" key="2">
    <source>
        <dbReference type="ARBA" id="ARBA00009820"/>
    </source>
</evidence>
<dbReference type="Gene3D" id="2.120.10.30">
    <property type="entry name" value="TolB, C-terminal domain"/>
    <property type="match status" value="2"/>
</dbReference>
<dbReference type="GO" id="GO:0019867">
    <property type="term" value="C:outer membrane"/>
    <property type="evidence" value="ECO:0007669"/>
    <property type="project" value="InterPro"/>
</dbReference>
<reference evidence="7 8" key="1">
    <citation type="submission" date="2020-03" db="EMBL/GenBank/DDBJ databases">
        <title>Metabolic flexibility allows generalist bacteria to become dominant in a frequently disturbed ecosystem.</title>
        <authorList>
            <person name="Chen Y.-J."/>
            <person name="Leung P.M."/>
            <person name="Bay S.K."/>
            <person name="Hugenholtz P."/>
            <person name="Kessler A.J."/>
            <person name="Shelley G."/>
            <person name="Waite D.W."/>
            <person name="Cook P.L."/>
            <person name="Greening C."/>
        </authorList>
    </citation>
    <scope>NUCLEOTIDE SEQUENCE [LARGE SCALE GENOMIC DNA]</scope>
    <source>
        <strain evidence="7">SS_bin_28</strain>
    </source>
</reference>
<evidence type="ECO:0000259" key="5">
    <source>
        <dbReference type="Pfam" id="PF00930"/>
    </source>
</evidence>
<comment type="similarity">
    <text evidence="2">Belongs to the TolB family.</text>
</comment>
<sequence>PEKVGELLKRIAASRNVDRSIRHVTGMSMQKLSEQWLEEVRKTYMPQIANHEKPANFSKRLTDAARDRTGFNLSPAVSPTGDKVVFVTNRNLNNGIYLASTLDGRVLKKLVEGGTSGDLESLRFFYSSFDWAPNGRLIAFPAKSSGKDDINIFDVDEGKRVARLRFDIDGIRSPSFSPDSEQLVFAGFDGGRSDLFMCNVDGSSLRRLTQDRYSALSPRFSPDGTKILFTTDRGPETDHDDLRFGPQRMAIYDLATGEIEVLPNQVGKAISPHFSPDGKKIIFVGDRTGISNLYRYNLEDSSVERLTNILTGVSGITAGSPPLSVSRTGNRLVFSAFSGGGWDLFALKDPFEMASCDSSLVTEPQTSSELARRATGLGDLMKDYVADRHRPEPIPIEIEPGSIAADSLITELVRPGAEEENVVSLSGEAATSGSAATGEAKDETEEASESSATSDAGASPYVQVQPPPGGVAGVSGIFASDSLMATLDVLPDTSSFLQRDYKTRFSADYGTAAAAVGGGLGLAGQALVSFSDILGDKRIVVGASVYGSLTDADLFFQYLDQGSRSNKGIAVFQFRNDFLLSTATVQDEYQSNIYRGAEGLISRPFDLFTRVEFSMQAVAVTERLFRNVNLFSSDDREINLGTTFYVKPQIALIKDTALYGSTGPIKGMRARLSVSHAEGGQTFTDLTADLRRYININTRYSLAGRVLTGTSFGENPQIFRAGGPFTNRAVDYGEMEGSNILLTNLEFRFPFIDQLDVAFPLPLRFRGIRGVAFFDAGSAWGDTYLIDSLTPEEAQAQRTFTPWSTQGGFHLEDLKAAYGFGVRMNLGFFLIRWDLAKATDFDSTGKWKGYFALGSEF</sequence>
<dbReference type="Proteomes" id="UP000547674">
    <property type="component" value="Unassembled WGS sequence"/>
</dbReference>
<dbReference type="Pfam" id="PF00930">
    <property type="entry name" value="DPPIV_N"/>
    <property type="match status" value="1"/>
</dbReference>
<evidence type="ECO:0000256" key="4">
    <source>
        <dbReference type="SAM" id="MobiDB-lite"/>
    </source>
</evidence>
<protein>
    <submittedName>
        <fullName evidence="7">BamA/TamA family outer membrane protein</fullName>
    </submittedName>
</protein>
<accession>A0A7Y2E6E1</accession>
<comment type="subcellular location">
    <subcellularLocation>
        <location evidence="1">Membrane</location>
    </subcellularLocation>
</comment>
<name>A0A7Y2E6E1_UNCEI</name>
<dbReference type="PANTHER" id="PTHR36842">
    <property type="entry name" value="PROTEIN TOLB HOMOLOG"/>
    <property type="match status" value="1"/>
</dbReference>
<feature type="region of interest" description="Disordered" evidence="4">
    <location>
        <begin position="419"/>
        <end position="465"/>
    </location>
</feature>
<evidence type="ECO:0000256" key="3">
    <source>
        <dbReference type="ARBA" id="ARBA00023136"/>
    </source>
</evidence>
<evidence type="ECO:0000313" key="7">
    <source>
        <dbReference type="EMBL" id="NNF06074.1"/>
    </source>
</evidence>
<evidence type="ECO:0000256" key="1">
    <source>
        <dbReference type="ARBA" id="ARBA00004370"/>
    </source>
</evidence>
<feature type="compositionally biased region" description="Low complexity" evidence="4">
    <location>
        <begin position="426"/>
        <end position="438"/>
    </location>
</feature>
<dbReference type="Gene3D" id="2.40.160.50">
    <property type="entry name" value="membrane protein fhac: a member of the omp85/tpsb transporter family"/>
    <property type="match status" value="1"/>
</dbReference>
<feature type="domain" description="Bacterial surface antigen (D15)" evidence="6">
    <location>
        <begin position="664"/>
        <end position="857"/>
    </location>
</feature>
<feature type="compositionally biased region" description="Low complexity" evidence="4">
    <location>
        <begin position="449"/>
        <end position="464"/>
    </location>
</feature>
<dbReference type="PANTHER" id="PTHR36842:SF1">
    <property type="entry name" value="PROTEIN TOLB"/>
    <property type="match status" value="1"/>
</dbReference>